<sequence length="1001" mass="111120">MQGLKNSIVSLLLATSVNSQTIADEVDLSWLPVVVYDFLDDSPTVPVMPADTRSQWDAYSVELITESGANQLVWQAQTNIDHYQIEYRIGDGEWITQTTTTNNLQLDVALTGTVEFRIIGCQSETLCSSYSNELNTYISAEPGNLPSYIFVPKYVKYNEPFAIEWSQLSNASAYELQQQANGQTFTTIYTGTPELTNNRHEVRLAPLTKGDYCYRLRAKVATDYGDYSTPVCTYVGERTLASVSSFEATETEPGKYHLAWQHTPYATTYQLERETLTVSENVQNVQQSSKLNTSYKVQASNSESSTELKWQSVASGSLTELEQIHTIDTFDRDGLQKYRIKACDNIGSCGAATELSYTVPVTHIVDGVPKNVKPSGVNNNIVKLDWNPVPGANSYVVEMSRKGSTWVRLITGLLSPTMTRTITLAGEYKFKVNACINTGFCGEYSPVAEFEATIDSVPNKTPQFFALSCKLEDETDPDSPCVNPPEGWVDVAWRAPVLTGVSQYEVMGELKNVIAKQVFNADADGYYHLKRAAGTEGREYCYVVRAWYSDGSKGDYTETKCIVIGDLAFEKPNNFLINQVASQEFKIKWDAVAGATKYLLEQQISVSEWQAIQYSEATSKQLQYGSAQQAVYNVLGHMGYRVSACRDDNVCGKFARVYLAPVSSSAFLTSPPLEHKVPACLRVPEVVAAGESIPVSWCPPQQSGVHSYDIVGELKSIIVDEEQSFFAKDKQGLLTINRPSLPEGREYCYKVRAKYSDGSVSDYTEKQCTTVGSIVFDAPAEMLYRASTTQFNNFDIAWSPITNADHYLLERQSEVGLWQTVNCQASNISINTNDYVGCNLNLTSDDLLQELGQVFYRVSACNAENVCGNYQRVNFELMSTLAEVYQTADGSKLYLQLSDGQYIELERDESNRWTVNLLSQAQWDAISPTTNFTVSGYSIESGDYSADGLADFKLINGSEEIIFLHNESEGYSQSLGRTVLFIHTDLLGTPVAETGINGNIN</sequence>
<dbReference type="InterPro" id="IPR003961">
    <property type="entry name" value="FN3_dom"/>
</dbReference>
<dbReference type="Gene3D" id="2.60.40.10">
    <property type="entry name" value="Immunoglobulins"/>
    <property type="match status" value="2"/>
</dbReference>
<protein>
    <recommendedName>
        <fullName evidence="1">Fibronectin type-III domain-containing protein</fullName>
    </recommendedName>
</protein>
<dbReference type="CDD" id="cd00063">
    <property type="entry name" value="FN3"/>
    <property type="match status" value="1"/>
</dbReference>
<evidence type="ECO:0000259" key="1">
    <source>
        <dbReference type="PROSITE" id="PS50853"/>
    </source>
</evidence>
<keyword evidence="3" id="KW-1185">Reference proteome</keyword>
<dbReference type="Proteomes" id="UP001157186">
    <property type="component" value="Unassembled WGS sequence"/>
</dbReference>
<dbReference type="PROSITE" id="PS50853">
    <property type="entry name" value="FN3"/>
    <property type="match status" value="1"/>
</dbReference>
<reference evidence="2 3" key="1">
    <citation type="submission" date="2023-03" db="EMBL/GenBank/DDBJ databases">
        <title>Draft genome sequence of Thalassotalea insulae KCTC 62186T.</title>
        <authorList>
            <person name="Sawabe T."/>
        </authorList>
    </citation>
    <scope>NUCLEOTIDE SEQUENCE [LARGE SCALE GENOMIC DNA]</scope>
    <source>
        <strain evidence="2 3">KCTC 62186</strain>
    </source>
</reference>
<dbReference type="InterPro" id="IPR036116">
    <property type="entry name" value="FN3_sf"/>
</dbReference>
<dbReference type="InterPro" id="IPR013783">
    <property type="entry name" value="Ig-like_fold"/>
</dbReference>
<feature type="domain" description="Fibronectin type-III" evidence="1">
    <location>
        <begin position="368"/>
        <end position="456"/>
    </location>
</feature>
<proteinExistence type="predicted"/>
<name>A0ABQ6GVL8_9GAMM</name>
<evidence type="ECO:0000313" key="2">
    <source>
        <dbReference type="EMBL" id="GLX78740.1"/>
    </source>
</evidence>
<accession>A0ABQ6GVL8</accession>
<comment type="caution">
    <text evidence="2">The sequence shown here is derived from an EMBL/GenBank/DDBJ whole genome shotgun (WGS) entry which is preliminary data.</text>
</comment>
<gene>
    <name evidence="2" type="ORF">tinsulaeT_20800</name>
</gene>
<dbReference type="EMBL" id="BSST01000001">
    <property type="protein sequence ID" value="GLX78740.1"/>
    <property type="molecule type" value="Genomic_DNA"/>
</dbReference>
<dbReference type="SUPFAM" id="SSF49265">
    <property type="entry name" value="Fibronectin type III"/>
    <property type="match status" value="1"/>
</dbReference>
<evidence type="ECO:0000313" key="3">
    <source>
        <dbReference type="Proteomes" id="UP001157186"/>
    </source>
</evidence>
<dbReference type="RefSeq" id="WP_284244610.1">
    <property type="nucleotide sequence ID" value="NZ_BSST01000001.1"/>
</dbReference>
<organism evidence="2 3">
    <name type="scientific">Thalassotalea insulae</name>
    <dbReference type="NCBI Taxonomy" id="2056778"/>
    <lineage>
        <taxon>Bacteria</taxon>
        <taxon>Pseudomonadati</taxon>
        <taxon>Pseudomonadota</taxon>
        <taxon>Gammaproteobacteria</taxon>
        <taxon>Alteromonadales</taxon>
        <taxon>Colwelliaceae</taxon>
        <taxon>Thalassotalea</taxon>
    </lineage>
</organism>